<feature type="domain" description="Methyltransferase" evidence="1">
    <location>
        <begin position="58"/>
        <end position="141"/>
    </location>
</feature>
<dbReference type="Gene3D" id="3.40.50.150">
    <property type="entry name" value="Vaccinia Virus protein VP39"/>
    <property type="match status" value="1"/>
</dbReference>
<proteinExistence type="predicted"/>
<gene>
    <name evidence="2" type="ORF">WMW72_30865</name>
</gene>
<dbReference type="EMBL" id="JBBPCC010000028">
    <property type="protein sequence ID" value="MEK8132310.1"/>
    <property type="molecule type" value="Genomic_DNA"/>
</dbReference>
<dbReference type="InterPro" id="IPR029063">
    <property type="entry name" value="SAM-dependent_MTases_sf"/>
</dbReference>
<evidence type="ECO:0000259" key="1">
    <source>
        <dbReference type="Pfam" id="PF13649"/>
    </source>
</evidence>
<dbReference type="InterPro" id="IPR041698">
    <property type="entry name" value="Methyltransf_25"/>
</dbReference>
<accession>A0ABU9DTV7</accession>
<name>A0ABU9DTV7_9BACL</name>
<evidence type="ECO:0000313" key="3">
    <source>
        <dbReference type="Proteomes" id="UP001469365"/>
    </source>
</evidence>
<dbReference type="Proteomes" id="UP001469365">
    <property type="component" value="Unassembled WGS sequence"/>
</dbReference>
<organism evidence="2 3">
    <name type="scientific">Paenibacillus filicis</name>
    <dbReference type="NCBI Taxonomy" id="669464"/>
    <lineage>
        <taxon>Bacteria</taxon>
        <taxon>Bacillati</taxon>
        <taxon>Bacillota</taxon>
        <taxon>Bacilli</taxon>
        <taxon>Bacillales</taxon>
        <taxon>Paenibacillaceae</taxon>
        <taxon>Paenibacillus</taxon>
    </lineage>
</organism>
<dbReference type="EC" id="2.1.-.-" evidence="2"/>
<dbReference type="Pfam" id="PF13649">
    <property type="entry name" value="Methyltransf_25"/>
    <property type="match status" value="1"/>
</dbReference>
<comment type="caution">
    <text evidence="2">The sequence shown here is derived from an EMBL/GenBank/DDBJ whole genome shotgun (WGS) entry which is preliminary data.</text>
</comment>
<protein>
    <submittedName>
        <fullName evidence="2">Class I SAM-dependent methyltransferase</fullName>
        <ecNumber evidence="2">2.1.-.-</ecNumber>
    </submittedName>
</protein>
<keyword evidence="3" id="KW-1185">Reference proteome</keyword>
<dbReference type="SUPFAM" id="SSF53335">
    <property type="entry name" value="S-adenosyl-L-methionine-dependent methyltransferases"/>
    <property type="match status" value="1"/>
</dbReference>
<keyword evidence="2" id="KW-0489">Methyltransferase</keyword>
<dbReference type="GO" id="GO:0032259">
    <property type="term" value="P:methylation"/>
    <property type="evidence" value="ECO:0007669"/>
    <property type="project" value="UniProtKB-KW"/>
</dbReference>
<evidence type="ECO:0000313" key="2">
    <source>
        <dbReference type="EMBL" id="MEK8132310.1"/>
    </source>
</evidence>
<dbReference type="CDD" id="cd02440">
    <property type="entry name" value="AdoMet_MTases"/>
    <property type="match status" value="1"/>
</dbReference>
<dbReference type="GO" id="GO:0008168">
    <property type="term" value="F:methyltransferase activity"/>
    <property type="evidence" value="ECO:0007669"/>
    <property type="project" value="UniProtKB-KW"/>
</dbReference>
<keyword evidence="2" id="KW-0808">Transferase</keyword>
<reference evidence="2 3" key="1">
    <citation type="submission" date="2024-04" db="EMBL/GenBank/DDBJ databases">
        <title>draft genome sequnece of Paenibacillus filicis.</title>
        <authorList>
            <person name="Kim D.-U."/>
        </authorList>
    </citation>
    <scope>NUCLEOTIDE SEQUENCE [LARGE SCALE GENOMIC DNA]</scope>
    <source>
        <strain evidence="2 3">KACC14197</strain>
    </source>
</reference>
<sequence length="268" mass="31173">MRDWNGKLPERMTDDRQEEAFWRGYVERRGEGRTIAPDEYARPVREALLALLKPEDEVLEIGPGWGNYTFAAASAVKSLTCVDRSCSVLDYLAGEAGRQSIANMDYIHAKWEEYELQGPFDVVFGVNCFYRMADIDEALIRINDSARRLVVLGLTVGTERPYHTEIRERLGCRIKFQRRDYIHLLAMLYELGIDADCRMVELERTYEYDSEEALMKSSLSPILDETYDRKAAEAIVRRYMTEQEGKFTFTHRFKAALLSWRPERRIGL</sequence>